<dbReference type="eggNOG" id="ENOG5030A53">
    <property type="taxonomic scope" value="Bacteria"/>
</dbReference>
<feature type="transmembrane region" description="Helical" evidence="2">
    <location>
        <begin position="43"/>
        <end position="63"/>
    </location>
</feature>
<feature type="region of interest" description="Disordered" evidence="1">
    <location>
        <begin position="71"/>
        <end position="105"/>
    </location>
</feature>
<keyword evidence="2" id="KW-1133">Transmembrane helix</keyword>
<comment type="caution">
    <text evidence="3">The sequence shown here is derived from an EMBL/GenBank/DDBJ whole genome shotgun (WGS) entry which is preliminary data.</text>
</comment>
<keyword evidence="2" id="KW-0472">Membrane</keyword>
<dbReference type="AlphaFoldDB" id="A0A0R1U4B3"/>
<proteinExistence type="predicted"/>
<reference evidence="3 4" key="1">
    <citation type="journal article" date="2015" name="Genome Announc.">
        <title>Expanding the biotechnology potential of lactobacilli through comparative genomics of 213 strains and associated genera.</title>
        <authorList>
            <person name="Sun Z."/>
            <person name="Harris H.M."/>
            <person name="McCann A."/>
            <person name="Guo C."/>
            <person name="Argimon S."/>
            <person name="Zhang W."/>
            <person name="Yang X."/>
            <person name="Jeffery I.B."/>
            <person name="Cooney J.C."/>
            <person name="Kagawa T.F."/>
            <person name="Liu W."/>
            <person name="Song Y."/>
            <person name="Salvetti E."/>
            <person name="Wrobel A."/>
            <person name="Rasinkangas P."/>
            <person name="Parkhill J."/>
            <person name="Rea M.C."/>
            <person name="O'Sullivan O."/>
            <person name="Ritari J."/>
            <person name="Douillard F.P."/>
            <person name="Paul Ross R."/>
            <person name="Yang R."/>
            <person name="Briner A.E."/>
            <person name="Felis G.E."/>
            <person name="de Vos W.M."/>
            <person name="Barrangou R."/>
            <person name="Klaenhammer T.R."/>
            <person name="Caufield P.W."/>
            <person name="Cui Y."/>
            <person name="Zhang H."/>
            <person name="O'Toole P.W."/>
        </authorList>
    </citation>
    <scope>NUCLEOTIDE SEQUENCE [LARGE SCALE GENOMIC DNA]</scope>
    <source>
        <strain evidence="3 4">DSM 16634</strain>
    </source>
</reference>
<accession>A0A0R1U4B3</accession>
<feature type="compositionally biased region" description="Basic and acidic residues" evidence="1">
    <location>
        <begin position="91"/>
        <end position="105"/>
    </location>
</feature>
<protein>
    <recommendedName>
        <fullName evidence="5">Zinc-ribbon domain-containing protein</fullName>
    </recommendedName>
</protein>
<feature type="compositionally biased region" description="Low complexity" evidence="1">
    <location>
        <begin position="74"/>
        <end position="86"/>
    </location>
</feature>
<evidence type="ECO:0000313" key="3">
    <source>
        <dbReference type="EMBL" id="KRL86163.1"/>
    </source>
</evidence>
<organism evidence="3 4">
    <name type="scientific">Ligilactobacillus apodemi DSM 16634 = JCM 16172</name>
    <dbReference type="NCBI Taxonomy" id="1423724"/>
    <lineage>
        <taxon>Bacteria</taxon>
        <taxon>Bacillati</taxon>
        <taxon>Bacillota</taxon>
        <taxon>Bacilli</taxon>
        <taxon>Lactobacillales</taxon>
        <taxon>Lactobacillaceae</taxon>
        <taxon>Ligilactobacillus</taxon>
    </lineage>
</organism>
<evidence type="ECO:0000256" key="1">
    <source>
        <dbReference type="SAM" id="MobiDB-lite"/>
    </source>
</evidence>
<dbReference type="PATRIC" id="fig|1423724.4.peg.1958"/>
<dbReference type="EMBL" id="AZFT01000030">
    <property type="protein sequence ID" value="KRL86163.1"/>
    <property type="molecule type" value="Genomic_DNA"/>
</dbReference>
<dbReference type="STRING" id="1423724.FC32_GL001874"/>
<evidence type="ECO:0000256" key="2">
    <source>
        <dbReference type="SAM" id="Phobius"/>
    </source>
</evidence>
<dbReference type="Proteomes" id="UP000051324">
    <property type="component" value="Unassembled WGS sequence"/>
</dbReference>
<gene>
    <name evidence="3" type="ORF">FC32_GL001874</name>
</gene>
<sequence>MKKCPKCGHKNDNDANFCSNCREKLEEKVSRVDQSSGKKKKTITVIASIFLILVLGIIAVFLFTRNNDQTTTATSNSGTESSKKSSLTAKQKSESTTKKEATANSKKETDKLVVNKLTPQQTAAAIIYYGVENVKPYDTWKELYDANSINVYITKRLISNLDKPGQGIRYALIKDTNTSDENYIGPSYTLSADNTVNYYSFNGFGGQRSTNSEQSVALDTIIKYINDNNDLATINKLAEKISVEDKRAESSSNTITIDDYNQDQLLKYKALILYGINHCEEWRALRNPGAKFIVTSGGPLITITLDQAGGGFQIAETAATDGAKNDRYVFGGADIRTGKFLPGTNTDGRVGLISSKEVIDYANQSGGKQRLDEMNVEIQYK</sequence>
<evidence type="ECO:0008006" key="5">
    <source>
        <dbReference type="Google" id="ProtNLM"/>
    </source>
</evidence>
<dbReference type="OrthoDB" id="2308731at2"/>
<keyword evidence="4" id="KW-1185">Reference proteome</keyword>
<keyword evidence="2" id="KW-0812">Transmembrane</keyword>
<evidence type="ECO:0000313" key="4">
    <source>
        <dbReference type="Proteomes" id="UP000051324"/>
    </source>
</evidence>
<name>A0A0R1U4B3_9LACO</name>
<dbReference type="RefSeq" id="WP_025087331.1">
    <property type="nucleotide sequence ID" value="NZ_AZFT01000030.1"/>
</dbReference>